<dbReference type="Proteomes" id="UP000579945">
    <property type="component" value="Unassembled WGS sequence"/>
</dbReference>
<evidence type="ECO:0000313" key="3">
    <source>
        <dbReference type="Proteomes" id="UP000579945"/>
    </source>
</evidence>
<dbReference type="InterPro" id="IPR029044">
    <property type="entry name" value="Nucleotide-diphossugar_trans"/>
</dbReference>
<protein>
    <submittedName>
        <fullName evidence="2">Cellulose synthase/poly-beta-1,6-N-acetylglucosamine synthase-like glycosyltransferase</fullName>
    </submittedName>
</protein>
<keyword evidence="3" id="KW-1185">Reference proteome</keyword>
<name>A0A7W5VKG3_9ACTN</name>
<dbReference type="GO" id="GO:0016740">
    <property type="term" value="F:transferase activity"/>
    <property type="evidence" value="ECO:0007669"/>
    <property type="project" value="UniProtKB-KW"/>
</dbReference>
<dbReference type="AlphaFoldDB" id="A0A7W5VKG3"/>
<reference evidence="2 3" key="1">
    <citation type="submission" date="2020-08" db="EMBL/GenBank/DDBJ databases">
        <title>Sequencing the genomes of 1000 actinobacteria strains.</title>
        <authorList>
            <person name="Klenk H.-P."/>
        </authorList>
    </citation>
    <scope>NUCLEOTIDE SEQUENCE [LARGE SCALE GENOMIC DNA]</scope>
    <source>
        <strain evidence="2 3">DSM 44320</strain>
    </source>
</reference>
<gene>
    <name evidence="2" type="ORF">FHR33_009948</name>
</gene>
<feature type="domain" description="Glycosyltransferase 2-like" evidence="1">
    <location>
        <begin position="24"/>
        <end position="90"/>
    </location>
</feature>
<keyword evidence="2" id="KW-0808">Transferase</keyword>
<dbReference type="EMBL" id="JACIBV010000003">
    <property type="protein sequence ID" value="MBB3733995.1"/>
    <property type="molecule type" value="Genomic_DNA"/>
</dbReference>
<comment type="caution">
    <text evidence="2">The sequence shown here is derived from an EMBL/GenBank/DDBJ whole genome shotgun (WGS) entry which is preliminary data.</text>
</comment>
<dbReference type="RefSeq" id="WP_221242732.1">
    <property type="nucleotide sequence ID" value="NZ_JACIBV010000003.1"/>
</dbReference>
<evidence type="ECO:0000313" key="2">
    <source>
        <dbReference type="EMBL" id="MBB3733995.1"/>
    </source>
</evidence>
<evidence type="ECO:0000259" key="1">
    <source>
        <dbReference type="Pfam" id="PF00535"/>
    </source>
</evidence>
<dbReference type="SUPFAM" id="SSF53448">
    <property type="entry name" value="Nucleotide-diphospho-sugar transferases"/>
    <property type="match status" value="1"/>
</dbReference>
<sequence>MSISALGAHGMAGTPAPPAPVLDVVVPVHNEEIDLEPCVRRLHEHLRHDFPYAFRITVADNASTDATPRIAARLAAELPEVSSVRLAAKGRGPGAEHGGRGAYCDRSSTMSSIFKSCCTAATSTNHARPMPRGWWSSTTPAKADT</sequence>
<organism evidence="2 3">
    <name type="scientific">Nonomuraea dietziae</name>
    <dbReference type="NCBI Taxonomy" id="65515"/>
    <lineage>
        <taxon>Bacteria</taxon>
        <taxon>Bacillati</taxon>
        <taxon>Actinomycetota</taxon>
        <taxon>Actinomycetes</taxon>
        <taxon>Streptosporangiales</taxon>
        <taxon>Streptosporangiaceae</taxon>
        <taxon>Nonomuraea</taxon>
    </lineage>
</organism>
<dbReference type="InterPro" id="IPR001173">
    <property type="entry name" value="Glyco_trans_2-like"/>
</dbReference>
<dbReference type="Pfam" id="PF00535">
    <property type="entry name" value="Glycos_transf_2"/>
    <property type="match status" value="1"/>
</dbReference>
<proteinExistence type="predicted"/>
<dbReference type="Gene3D" id="3.90.550.10">
    <property type="entry name" value="Spore Coat Polysaccharide Biosynthesis Protein SpsA, Chain A"/>
    <property type="match status" value="1"/>
</dbReference>
<dbReference type="GeneID" id="95396073"/>
<accession>A0A7W5VKG3</accession>